<sequence length="369" mass="43056">MKVEKKNSDQTLKYGRHEKLGRSLRRGLEAADPIKRKRPLRLIILLMEKILKEKAARERERKKRFHSRPSTSGSPDSRYGNILTRTFRSRRKRPVKASTVKLEDLTTFERLDIEFDLKPLTLPQLEPYMDEPGTNPKDGRWHKFCLEERDDREYDVNDYKFNPESLRLNVWTGQSGPGVLVIEEIKRKTGPYSSQISQAVYEKDFDPSTLNYIYFVDVQNEDTLEFVKDQLYTPSNGVVEQDDEITERYEWEYGSPEFDGLLGTKFGNHVVYLLMGAFKRGTRRIQRIRTWFAFQELQMQFILENISDHSTDQAEPVKHLATASKSGSQSGPPTKESHPTQGPKRPKRRFSESGDEEAPRPKKLRRHSC</sequence>
<evidence type="ECO:0000256" key="1">
    <source>
        <dbReference type="SAM" id="MobiDB-lite"/>
    </source>
</evidence>
<feature type="region of interest" description="Disordered" evidence="1">
    <location>
        <begin position="312"/>
        <end position="369"/>
    </location>
</feature>
<evidence type="ECO:0000313" key="3">
    <source>
        <dbReference type="Proteomes" id="UP001152646"/>
    </source>
</evidence>
<feature type="region of interest" description="Disordered" evidence="1">
    <location>
        <begin position="57"/>
        <end position="83"/>
    </location>
</feature>
<name>A0A9W4JJC5_9EURO</name>
<dbReference type="OrthoDB" id="4289218at2759"/>
<protein>
    <submittedName>
        <fullName evidence="2">Uncharacterized protein</fullName>
    </submittedName>
</protein>
<feature type="compositionally biased region" description="Polar residues" evidence="1">
    <location>
        <begin position="323"/>
        <end position="332"/>
    </location>
</feature>
<evidence type="ECO:0000313" key="2">
    <source>
        <dbReference type="EMBL" id="CAG8394839.1"/>
    </source>
</evidence>
<dbReference type="AlphaFoldDB" id="A0A9W4JJC5"/>
<proteinExistence type="predicted"/>
<gene>
    <name evidence="2" type="ORF">PSALAMII_LOCUS7470</name>
</gene>
<comment type="caution">
    <text evidence="2">The sequence shown here is derived from an EMBL/GenBank/DDBJ whole genome shotgun (WGS) entry which is preliminary data.</text>
</comment>
<feature type="compositionally biased region" description="Basic and acidic residues" evidence="1">
    <location>
        <begin position="349"/>
        <end position="360"/>
    </location>
</feature>
<organism evidence="2 3">
    <name type="scientific">Penicillium salamii</name>
    <dbReference type="NCBI Taxonomy" id="1612424"/>
    <lineage>
        <taxon>Eukaryota</taxon>
        <taxon>Fungi</taxon>
        <taxon>Dikarya</taxon>
        <taxon>Ascomycota</taxon>
        <taxon>Pezizomycotina</taxon>
        <taxon>Eurotiomycetes</taxon>
        <taxon>Eurotiomycetidae</taxon>
        <taxon>Eurotiales</taxon>
        <taxon>Aspergillaceae</taxon>
        <taxon>Penicillium</taxon>
    </lineage>
</organism>
<dbReference type="Proteomes" id="UP001152646">
    <property type="component" value="Unassembled WGS sequence"/>
</dbReference>
<reference evidence="2" key="1">
    <citation type="submission" date="2021-07" db="EMBL/GenBank/DDBJ databases">
        <authorList>
            <person name="Branca A.L. A."/>
        </authorList>
    </citation>
    <scope>NUCLEOTIDE SEQUENCE</scope>
</reference>
<accession>A0A9W4JJC5</accession>
<dbReference type="EMBL" id="CAJVPA010000198">
    <property type="protein sequence ID" value="CAG8394839.1"/>
    <property type="molecule type" value="Genomic_DNA"/>
</dbReference>